<dbReference type="EnsemblMetazoa" id="XM_022787758">
    <property type="protein sequence ID" value="XP_022643493"/>
    <property type="gene ID" value="LOC111242858"/>
</dbReference>
<keyword evidence="9" id="KW-1053">Target membrane</keyword>
<accession>A0A7M7IWL4</accession>
<dbReference type="GeneID" id="111242858"/>
<dbReference type="Proteomes" id="UP000594260">
    <property type="component" value="Unplaced"/>
</dbReference>
<dbReference type="Pfam" id="PF12796">
    <property type="entry name" value="Ank_2"/>
    <property type="match status" value="1"/>
</dbReference>
<dbReference type="PANTHER" id="PTHR24119">
    <property type="entry name" value="ACYL-COA-BINDING DOMAIN-CONTAINING PROTEIN 6"/>
    <property type="match status" value="1"/>
</dbReference>
<dbReference type="Gene3D" id="1.25.40.20">
    <property type="entry name" value="Ankyrin repeat-containing domain"/>
    <property type="match status" value="1"/>
</dbReference>
<dbReference type="AlphaFoldDB" id="A0A7M7IWL4"/>
<dbReference type="SMART" id="SM00248">
    <property type="entry name" value="ANK"/>
    <property type="match status" value="1"/>
</dbReference>
<evidence type="ECO:0000313" key="13">
    <source>
        <dbReference type="Proteomes" id="UP000594260"/>
    </source>
</evidence>
<evidence type="ECO:0000313" key="12">
    <source>
        <dbReference type="EnsemblMetazoa" id="XP_022643493"/>
    </source>
</evidence>
<keyword evidence="13" id="KW-1185">Reference proteome</keyword>
<sequence>MQDDDIAISELEIQFNEASRRVVGFAAKLDSFNALYLYARYKQATEGPCTTDRPSRWFDVKNKQKWDAWKALGKVSKDLAMQEYIALVKKLDPEFSEETKYGAEASRSKEIGGGFGISVSTPLNQETCIEDRSKTVFDWAKEGNVEYVEKLLDTDSLPVDEDGLTPLHWACDRGHLALVEALLKRFPDRINVTDPAQQTPLHYDIMRTTEIQTRKLHDGVRLVPKRRKSGLASEIGTSKFLTKLSNTYSQTKCINPLGNSTICFTIRFFQTTVRNWR</sequence>
<keyword evidence="6" id="KW-0800">Toxin</keyword>
<dbReference type="Pfam" id="PF00887">
    <property type="entry name" value="ACBP"/>
    <property type="match status" value="1"/>
</dbReference>
<comment type="subcellular location">
    <subcellularLocation>
        <location evidence="1">Target cell membrane</location>
    </subcellularLocation>
</comment>
<evidence type="ECO:0000256" key="3">
    <source>
        <dbReference type="ARBA" id="ARBA00022483"/>
    </source>
</evidence>
<dbReference type="GO" id="GO:0044218">
    <property type="term" value="C:other organism cell membrane"/>
    <property type="evidence" value="ECO:0007669"/>
    <property type="project" value="UniProtKB-KW"/>
</dbReference>
<keyword evidence="6" id="KW-0638">Presynaptic neurotoxin</keyword>
<proteinExistence type="predicted"/>
<keyword evidence="8" id="KW-0446">Lipid-binding</keyword>
<dbReference type="SUPFAM" id="SSF47027">
    <property type="entry name" value="Acyl-CoA binding protein"/>
    <property type="match status" value="1"/>
</dbReference>
<dbReference type="PROSITE" id="PS50297">
    <property type="entry name" value="ANK_REP_REGION"/>
    <property type="match status" value="1"/>
</dbReference>
<dbReference type="OrthoDB" id="10254927at2759"/>
<dbReference type="EnsemblMetazoa" id="XM_022787759">
    <property type="protein sequence ID" value="XP_022643494"/>
    <property type="gene ID" value="LOC111242858"/>
</dbReference>
<organism evidence="12 13">
    <name type="scientific">Varroa destructor</name>
    <name type="common">Honeybee mite</name>
    <dbReference type="NCBI Taxonomy" id="109461"/>
    <lineage>
        <taxon>Eukaryota</taxon>
        <taxon>Metazoa</taxon>
        <taxon>Ecdysozoa</taxon>
        <taxon>Arthropoda</taxon>
        <taxon>Chelicerata</taxon>
        <taxon>Arachnida</taxon>
        <taxon>Acari</taxon>
        <taxon>Parasitiformes</taxon>
        <taxon>Mesostigmata</taxon>
        <taxon>Gamasina</taxon>
        <taxon>Dermanyssoidea</taxon>
        <taxon>Varroidae</taxon>
        <taxon>Varroa</taxon>
    </lineage>
</organism>
<dbReference type="GO" id="GO:0044231">
    <property type="term" value="C:host cell presynaptic membrane"/>
    <property type="evidence" value="ECO:0007669"/>
    <property type="project" value="UniProtKB-KW"/>
</dbReference>
<dbReference type="PANTHER" id="PTHR24119:SF0">
    <property type="entry name" value="ACYL-COA-BINDING DOMAIN-CONTAINING PROTEIN 6"/>
    <property type="match status" value="1"/>
</dbReference>
<dbReference type="FunCoup" id="A0A7M7IWL4">
    <property type="interactions" value="1006"/>
</dbReference>
<dbReference type="InterPro" id="IPR035984">
    <property type="entry name" value="Acyl-CoA-binding_sf"/>
</dbReference>
<evidence type="ECO:0000256" key="9">
    <source>
        <dbReference type="ARBA" id="ARBA00023298"/>
    </source>
</evidence>
<feature type="repeat" description="ANK" evidence="10">
    <location>
        <begin position="162"/>
        <end position="185"/>
    </location>
</feature>
<dbReference type="InterPro" id="IPR002110">
    <property type="entry name" value="Ankyrin_rpt"/>
</dbReference>
<evidence type="ECO:0000256" key="6">
    <source>
        <dbReference type="ARBA" id="ARBA00023028"/>
    </source>
</evidence>
<keyword evidence="5" id="KW-0677">Repeat</keyword>
<dbReference type="InParanoid" id="A0A7M7IWL4"/>
<keyword evidence="7 10" id="KW-0040">ANK repeat</keyword>
<evidence type="ECO:0000256" key="1">
    <source>
        <dbReference type="ARBA" id="ARBA00004175"/>
    </source>
</evidence>
<keyword evidence="3" id="KW-0268">Exocytosis</keyword>
<evidence type="ECO:0000256" key="10">
    <source>
        <dbReference type="PROSITE-ProRule" id="PRU00023"/>
    </source>
</evidence>
<dbReference type="InterPro" id="IPR000582">
    <property type="entry name" value="Acyl-CoA-binding_protein"/>
</dbReference>
<evidence type="ECO:0000256" key="7">
    <source>
        <dbReference type="ARBA" id="ARBA00023043"/>
    </source>
</evidence>
<evidence type="ECO:0000256" key="8">
    <source>
        <dbReference type="ARBA" id="ARBA00023121"/>
    </source>
</evidence>
<dbReference type="PROSITE" id="PS51228">
    <property type="entry name" value="ACB_2"/>
    <property type="match status" value="1"/>
</dbReference>
<evidence type="ECO:0000256" key="2">
    <source>
        <dbReference type="ARBA" id="ARBA00018419"/>
    </source>
</evidence>
<name>A0A7M7IWL4_VARDE</name>
<reference evidence="12" key="1">
    <citation type="submission" date="2021-01" db="UniProtKB">
        <authorList>
            <consortium name="EnsemblMetazoa"/>
        </authorList>
    </citation>
    <scope>IDENTIFICATION</scope>
</reference>
<dbReference type="InterPro" id="IPR036770">
    <property type="entry name" value="Ankyrin_rpt-contain_sf"/>
</dbReference>
<dbReference type="EnsemblMetazoa" id="XM_022787757">
    <property type="protein sequence ID" value="XP_022643492"/>
    <property type="gene ID" value="LOC111242858"/>
</dbReference>
<feature type="domain" description="ACB" evidence="11">
    <location>
        <begin position="11"/>
        <end position="97"/>
    </location>
</feature>
<dbReference type="RefSeq" id="XP_022643494.1">
    <property type="nucleotide sequence ID" value="XM_022787759.1"/>
</dbReference>
<dbReference type="Gene3D" id="1.20.80.10">
    <property type="match status" value="1"/>
</dbReference>
<dbReference type="GO" id="GO:0006887">
    <property type="term" value="P:exocytosis"/>
    <property type="evidence" value="ECO:0007669"/>
    <property type="project" value="UniProtKB-KW"/>
</dbReference>
<dbReference type="GO" id="GO:0000062">
    <property type="term" value="F:fatty-acyl-CoA binding"/>
    <property type="evidence" value="ECO:0007669"/>
    <property type="project" value="InterPro"/>
</dbReference>
<protein>
    <recommendedName>
        <fullName evidence="2">Acyl-CoA-binding domain-containing protein 6</fullName>
    </recommendedName>
</protein>
<dbReference type="InterPro" id="IPR014352">
    <property type="entry name" value="FERM/acyl-CoA-bd_prot_sf"/>
</dbReference>
<keyword evidence="6" id="KW-0528">Neurotoxin</keyword>
<dbReference type="PROSITE" id="PS50088">
    <property type="entry name" value="ANK_REPEAT"/>
    <property type="match status" value="1"/>
</dbReference>
<keyword evidence="9" id="KW-0472">Membrane</keyword>
<keyword evidence="4" id="KW-1052">Target cell membrane</keyword>
<evidence type="ECO:0000256" key="5">
    <source>
        <dbReference type="ARBA" id="ARBA00022737"/>
    </source>
</evidence>
<dbReference type="PRINTS" id="PR00689">
    <property type="entry name" value="ACOABINDINGP"/>
</dbReference>
<dbReference type="RefSeq" id="XP_022643492.1">
    <property type="nucleotide sequence ID" value="XM_022787757.1"/>
</dbReference>
<dbReference type="KEGG" id="vde:111242858"/>
<dbReference type="RefSeq" id="XP_022643493.1">
    <property type="nucleotide sequence ID" value="XM_022787758.1"/>
</dbReference>
<evidence type="ECO:0000256" key="4">
    <source>
        <dbReference type="ARBA" id="ARBA00022537"/>
    </source>
</evidence>
<evidence type="ECO:0000259" key="11">
    <source>
        <dbReference type="PROSITE" id="PS51228"/>
    </source>
</evidence>
<dbReference type="SUPFAM" id="SSF48403">
    <property type="entry name" value="Ankyrin repeat"/>
    <property type="match status" value="1"/>
</dbReference>